<dbReference type="PANTHER" id="PTHR22870">
    <property type="entry name" value="REGULATOR OF CHROMOSOME CONDENSATION"/>
    <property type="match status" value="1"/>
</dbReference>
<feature type="repeat" description="RCC1" evidence="2">
    <location>
        <begin position="333"/>
        <end position="392"/>
    </location>
</feature>
<dbReference type="InterPro" id="IPR058923">
    <property type="entry name" value="RCC1-like_dom"/>
</dbReference>
<accession>A0A7S3LSU2</accession>
<dbReference type="Pfam" id="PF25390">
    <property type="entry name" value="WD40_RLD"/>
    <property type="match status" value="1"/>
</dbReference>
<evidence type="ECO:0000259" key="4">
    <source>
        <dbReference type="Pfam" id="PF25390"/>
    </source>
</evidence>
<feature type="repeat" description="RCC1" evidence="2">
    <location>
        <begin position="95"/>
        <end position="151"/>
    </location>
</feature>
<dbReference type="EMBL" id="HBIB01037481">
    <property type="protein sequence ID" value="CAE0262192.1"/>
    <property type="molecule type" value="Transcribed_RNA"/>
</dbReference>
<dbReference type="AlphaFoldDB" id="A0A7S3LSU2"/>
<dbReference type="PANTHER" id="PTHR22870:SF408">
    <property type="entry name" value="OS09G0560450 PROTEIN"/>
    <property type="match status" value="1"/>
</dbReference>
<organism evidence="5">
    <name type="scientific">Palpitomonas bilix</name>
    <dbReference type="NCBI Taxonomy" id="652834"/>
    <lineage>
        <taxon>Eukaryota</taxon>
        <taxon>Eukaryota incertae sedis</taxon>
    </lineage>
</organism>
<keyword evidence="1" id="KW-0677">Repeat</keyword>
<evidence type="ECO:0000313" key="5">
    <source>
        <dbReference type="EMBL" id="CAE0262192.1"/>
    </source>
</evidence>
<gene>
    <name evidence="5" type="ORF">PBIL07802_LOCUS24487</name>
</gene>
<evidence type="ECO:0000256" key="2">
    <source>
        <dbReference type="PROSITE-ProRule" id="PRU00235"/>
    </source>
</evidence>
<dbReference type="Gene3D" id="2.130.10.30">
    <property type="entry name" value="Regulator of chromosome condensation 1/beta-lactamase-inhibitor protein II"/>
    <property type="match status" value="2"/>
</dbReference>
<sequence>MADASFTSILIFSLLVVSTHSIIEDSPPGEWQNKVFAVGDNFFGQLGTNDRARSADVRLVSELYEQRNVTKIAACDYSSFAITYVEEEEVLMEEGRLYAWGRNTYGQLGLGNRQSQVRPRLVAALSHVIVKDVACARVPAGASHTLSVDEDGNVYAWGYNLYGQLGLGDTKMRNTPELVPFPAGVSISKVYCGGYHSVAISTSGVVYVWGQDTHGQLGIPTSLQPVVVDSITGQPTMLKYVDTPFELTPALALSSNSVVRGLSTFADAALGMYFTLLMSTSRHLIASGSNEKGQLGVGDYIDRDEFEKVAGNAGALSEFITAGHAHVIVCGRAEVWGWGDNEYGQAGVSPANATSIPSPFQLDVPAAFFDNIQYNNPSLAAGMYHTVYVSAAGEVFSWGFGQHGQLASGNYNSSFNTSFAGSPSLDYIHTLIIENDVINRTESIIFVEASAGALHTLLRTDSQNCGTDPRFGLQCNGNGWCNVDSGVCHCDYPYTNEVEEAFPTCGPSSQWCPNRCSGHGVCDKGTCLCELEFQTYSDCSIGSCVDNCTSIYNGLCNTDEAECVCVTNATHQYEGVACETRNDGWDVQPIDYNKYDARFPGLVATDAAGGKYTTTEYTDEEYSLSFPTFVEDGSTTTTSAAPRWYWQWYAVVASVATALSLLFPPTLALQ</sequence>
<proteinExistence type="predicted"/>
<dbReference type="PRINTS" id="PR00633">
    <property type="entry name" value="RCCNDNSATION"/>
</dbReference>
<dbReference type="PROSITE" id="PS00626">
    <property type="entry name" value="RCC1_2"/>
    <property type="match status" value="1"/>
</dbReference>
<feature type="repeat" description="RCC1" evidence="2">
    <location>
        <begin position="393"/>
        <end position="462"/>
    </location>
</feature>
<dbReference type="Gene3D" id="2.10.25.10">
    <property type="entry name" value="Laminin"/>
    <property type="match status" value="1"/>
</dbReference>
<protein>
    <recommendedName>
        <fullName evidence="4">RCC1-like domain-containing protein</fullName>
    </recommendedName>
</protein>
<name>A0A7S3LSU2_9EUKA</name>
<feature type="signal peptide" evidence="3">
    <location>
        <begin position="1"/>
        <end position="21"/>
    </location>
</feature>
<feature type="domain" description="RCC1-like" evidence="4">
    <location>
        <begin position="33"/>
        <end position="229"/>
    </location>
</feature>
<dbReference type="InterPro" id="IPR009091">
    <property type="entry name" value="RCC1/BLIP-II"/>
</dbReference>
<feature type="repeat" description="RCC1" evidence="2">
    <location>
        <begin position="152"/>
        <end position="203"/>
    </location>
</feature>
<dbReference type="PROSITE" id="PS50012">
    <property type="entry name" value="RCC1_3"/>
    <property type="match status" value="5"/>
</dbReference>
<reference evidence="5" key="1">
    <citation type="submission" date="2021-01" db="EMBL/GenBank/DDBJ databases">
        <authorList>
            <person name="Corre E."/>
            <person name="Pelletier E."/>
            <person name="Niang G."/>
            <person name="Scheremetjew M."/>
            <person name="Finn R."/>
            <person name="Kale V."/>
            <person name="Holt S."/>
            <person name="Cochrane G."/>
            <person name="Meng A."/>
            <person name="Brown T."/>
            <person name="Cohen L."/>
        </authorList>
    </citation>
    <scope>NUCLEOTIDE SEQUENCE</scope>
    <source>
        <strain evidence="5">NIES-2562</strain>
    </source>
</reference>
<evidence type="ECO:0000256" key="1">
    <source>
        <dbReference type="ARBA" id="ARBA00022737"/>
    </source>
</evidence>
<keyword evidence="3" id="KW-0732">Signal</keyword>
<evidence type="ECO:0000256" key="3">
    <source>
        <dbReference type="SAM" id="SignalP"/>
    </source>
</evidence>
<feature type="chain" id="PRO_5030841330" description="RCC1-like domain-containing protein" evidence="3">
    <location>
        <begin position="22"/>
        <end position="670"/>
    </location>
</feature>
<dbReference type="InterPro" id="IPR051210">
    <property type="entry name" value="Ub_ligase/GEF_domain"/>
</dbReference>
<dbReference type="InterPro" id="IPR000408">
    <property type="entry name" value="Reg_chr_condens"/>
</dbReference>
<feature type="repeat" description="RCC1" evidence="2">
    <location>
        <begin position="204"/>
        <end position="281"/>
    </location>
</feature>
<dbReference type="SUPFAM" id="SSF50985">
    <property type="entry name" value="RCC1/BLIP-II"/>
    <property type="match status" value="2"/>
</dbReference>